<feature type="region of interest" description="Disordered" evidence="1">
    <location>
        <begin position="150"/>
        <end position="169"/>
    </location>
</feature>
<evidence type="ECO:0008006" key="4">
    <source>
        <dbReference type="Google" id="ProtNLM"/>
    </source>
</evidence>
<keyword evidence="2" id="KW-0472">Membrane</keyword>
<accession>A0A6L2JSX6</accession>
<sequence length="396" mass="45477">MRIILKYEQKLNHMEEATPEAPHATVIADVCNAYTRMVNEQQEAEQELFEIVKAFHACKQEEGQFVSTYVLKMKGYLDQMKHLGYLMPLALGVNLILTLLLNDYDQFIWNYNMHSMWKTIPELHAMLKLTEKCIPNKALVVLAIRQSQIQKPKPQDRDKGKGKGKSKLAYSPNQKIPPLVKKSIMLRTQCVITIINLNTRGGTGLRGSQQLNKGVLDLYIGNGNRAAVKAIGSFDLIIPNRMVLVLDNFSKDDLFYFNDIPRDGIFEIEMHSHGLNKRSIYTCSNKKSNGYPKEMMGYYFYYPPENKIFVAQYVEFFESDIILQEASGSIVDFDEIQRQDAQPTKNTSEHQPEDVDPQSDVNPVRRFATIPQAPERYDFYVNVEEHKLGDHGELTK</sequence>
<feature type="transmembrane region" description="Helical" evidence="2">
    <location>
        <begin position="83"/>
        <end position="101"/>
    </location>
</feature>
<dbReference type="EMBL" id="BKCJ010001263">
    <property type="protein sequence ID" value="GEU40126.1"/>
    <property type="molecule type" value="Genomic_DNA"/>
</dbReference>
<dbReference type="AlphaFoldDB" id="A0A6L2JSX6"/>
<keyword evidence="2" id="KW-1133">Transmembrane helix</keyword>
<evidence type="ECO:0000256" key="2">
    <source>
        <dbReference type="SAM" id="Phobius"/>
    </source>
</evidence>
<evidence type="ECO:0000256" key="1">
    <source>
        <dbReference type="SAM" id="MobiDB-lite"/>
    </source>
</evidence>
<reference evidence="3" key="1">
    <citation type="journal article" date="2019" name="Sci. Rep.">
        <title>Draft genome of Tanacetum cinerariifolium, the natural source of mosquito coil.</title>
        <authorList>
            <person name="Yamashiro T."/>
            <person name="Shiraishi A."/>
            <person name="Satake H."/>
            <person name="Nakayama K."/>
        </authorList>
    </citation>
    <scope>NUCLEOTIDE SEQUENCE</scope>
</reference>
<keyword evidence="2" id="KW-0812">Transmembrane</keyword>
<proteinExistence type="predicted"/>
<protein>
    <recommendedName>
        <fullName evidence="4">Zinc finger, CCHC-type</fullName>
    </recommendedName>
</protein>
<comment type="caution">
    <text evidence="3">The sequence shown here is derived from an EMBL/GenBank/DDBJ whole genome shotgun (WGS) entry which is preliminary data.</text>
</comment>
<gene>
    <name evidence="3" type="ORF">Tci_012104</name>
</gene>
<name>A0A6L2JSX6_TANCI</name>
<organism evidence="3">
    <name type="scientific">Tanacetum cinerariifolium</name>
    <name type="common">Dalmatian daisy</name>
    <name type="synonym">Chrysanthemum cinerariifolium</name>
    <dbReference type="NCBI Taxonomy" id="118510"/>
    <lineage>
        <taxon>Eukaryota</taxon>
        <taxon>Viridiplantae</taxon>
        <taxon>Streptophyta</taxon>
        <taxon>Embryophyta</taxon>
        <taxon>Tracheophyta</taxon>
        <taxon>Spermatophyta</taxon>
        <taxon>Magnoliopsida</taxon>
        <taxon>eudicotyledons</taxon>
        <taxon>Gunneridae</taxon>
        <taxon>Pentapetalae</taxon>
        <taxon>asterids</taxon>
        <taxon>campanulids</taxon>
        <taxon>Asterales</taxon>
        <taxon>Asteraceae</taxon>
        <taxon>Asteroideae</taxon>
        <taxon>Anthemideae</taxon>
        <taxon>Anthemidinae</taxon>
        <taxon>Tanacetum</taxon>
    </lineage>
</organism>
<evidence type="ECO:0000313" key="3">
    <source>
        <dbReference type="EMBL" id="GEU40126.1"/>
    </source>
</evidence>
<feature type="region of interest" description="Disordered" evidence="1">
    <location>
        <begin position="340"/>
        <end position="365"/>
    </location>
</feature>